<evidence type="ECO:0000256" key="4">
    <source>
        <dbReference type="RuleBase" id="RU004466"/>
    </source>
</evidence>
<gene>
    <name evidence="5" type="ORF">BcDW1_5506</name>
</gene>
<dbReference type="PANTHER" id="PTHR12001:SF44">
    <property type="entry name" value="GERANYLGERANYL PYROPHOSPHATE SYNTHASE"/>
    <property type="match status" value="1"/>
</dbReference>
<dbReference type="CDD" id="cd00867">
    <property type="entry name" value="Trans_IPPS"/>
    <property type="match status" value="1"/>
</dbReference>
<organism evidence="5 6">
    <name type="scientific">Botryotinia fuckeliana (strain BcDW1)</name>
    <name type="common">Noble rot fungus</name>
    <name type="synonym">Botrytis cinerea</name>
    <dbReference type="NCBI Taxonomy" id="1290391"/>
    <lineage>
        <taxon>Eukaryota</taxon>
        <taxon>Fungi</taxon>
        <taxon>Dikarya</taxon>
        <taxon>Ascomycota</taxon>
        <taxon>Pezizomycotina</taxon>
        <taxon>Leotiomycetes</taxon>
        <taxon>Helotiales</taxon>
        <taxon>Sclerotiniaceae</taxon>
        <taxon>Botrytis</taxon>
    </lineage>
</organism>
<name>M7UGI8_BOTF1</name>
<dbReference type="GO" id="GO:0008299">
    <property type="term" value="P:isoprenoid biosynthetic process"/>
    <property type="evidence" value="ECO:0007669"/>
    <property type="project" value="InterPro"/>
</dbReference>
<keyword evidence="2" id="KW-0479">Metal-binding</keyword>
<accession>M7UGI8</accession>
<evidence type="ECO:0000313" key="6">
    <source>
        <dbReference type="Proteomes" id="UP000012045"/>
    </source>
</evidence>
<dbReference type="PANTHER" id="PTHR12001">
    <property type="entry name" value="GERANYLGERANYL PYROPHOSPHATE SYNTHASE"/>
    <property type="match status" value="1"/>
</dbReference>
<evidence type="ECO:0000256" key="2">
    <source>
        <dbReference type="ARBA" id="ARBA00022723"/>
    </source>
</evidence>
<dbReference type="Pfam" id="PF00348">
    <property type="entry name" value="polyprenyl_synt"/>
    <property type="match status" value="1"/>
</dbReference>
<keyword evidence="1 4" id="KW-0808">Transferase</keyword>
<comment type="similarity">
    <text evidence="4">Belongs to the FPP/GGPP synthase family.</text>
</comment>
<sequence>MFFDWMKQPQWWSTSSSPDLRSISHEAVPNGILCPYEYILDVYGPGHFTKILQILDPGLENNDPKWYQLILEIMDAIHFGAILVDDVADNSHLRKGRIAAHRIYGTAETINRAYLRIFEVIEKCRSAKPSAIPAILDNLTQIHKGQDESLVWRRDGFDKGLDRAAALTRYRECASLKTGALFRLIGQLATGSHEKDQLMSDFGWYCQLQNDCKNVFSSDVVAAKGALAEDLANGEYSFPILVALYSSPRIKTAVEKALSARQGGEFKEHVHNAAMILQEDEVRGLCLGELAILRENNSIFASVWGRKEGMLVSQSVPVAEKVGKSKTGYFGFAKRIFV</sequence>
<dbReference type="InterPro" id="IPR000092">
    <property type="entry name" value="Polyprenyl_synt"/>
</dbReference>
<reference evidence="6" key="1">
    <citation type="journal article" date="2013" name="Genome Announc.">
        <title>Draft genome sequence of Botrytis cinerea BcDW1, inoculum for noble rot of grape berries.</title>
        <authorList>
            <person name="Blanco-Ulate B."/>
            <person name="Allen G."/>
            <person name="Powell A.L."/>
            <person name="Cantu D."/>
        </authorList>
    </citation>
    <scope>NUCLEOTIDE SEQUENCE [LARGE SCALE GENOMIC DNA]</scope>
    <source>
        <strain evidence="6">BcDW1</strain>
    </source>
</reference>
<dbReference type="HOGENOM" id="CLU_050419_0_0_1"/>
<proteinExistence type="inferred from homology"/>
<evidence type="ECO:0000256" key="3">
    <source>
        <dbReference type="ARBA" id="ARBA00022842"/>
    </source>
</evidence>
<dbReference type="OrthoDB" id="6921389at2759"/>
<dbReference type="Proteomes" id="UP000012045">
    <property type="component" value="Unassembled WGS sequence"/>
</dbReference>
<dbReference type="GO" id="GO:0046872">
    <property type="term" value="F:metal ion binding"/>
    <property type="evidence" value="ECO:0007669"/>
    <property type="project" value="UniProtKB-KW"/>
</dbReference>
<protein>
    <submittedName>
        <fullName evidence="5">Putative prenyl transferase protein</fullName>
    </submittedName>
</protein>
<dbReference type="GO" id="GO:0004659">
    <property type="term" value="F:prenyltransferase activity"/>
    <property type="evidence" value="ECO:0007669"/>
    <property type="project" value="InterPro"/>
</dbReference>
<dbReference type="GO" id="GO:0043386">
    <property type="term" value="P:mycotoxin biosynthetic process"/>
    <property type="evidence" value="ECO:0007669"/>
    <property type="project" value="UniProtKB-ARBA"/>
</dbReference>
<evidence type="ECO:0000256" key="1">
    <source>
        <dbReference type="ARBA" id="ARBA00022679"/>
    </source>
</evidence>
<evidence type="ECO:0000313" key="5">
    <source>
        <dbReference type="EMBL" id="EMR85853.1"/>
    </source>
</evidence>
<dbReference type="InterPro" id="IPR008949">
    <property type="entry name" value="Isoprenoid_synthase_dom_sf"/>
</dbReference>
<dbReference type="AlphaFoldDB" id="M7UGI8"/>
<dbReference type="SUPFAM" id="SSF48576">
    <property type="entry name" value="Terpenoid synthases"/>
    <property type="match status" value="1"/>
</dbReference>
<dbReference type="Gene3D" id="1.10.600.10">
    <property type="entry name" value="Farnesyl Diphosphate Synthase"/>
    <property type="match status" value="1"/>
</dbReference>
<dbReference type="EMBL" id="KB707880">
    <property type="protein sequence ID" value="EMR85853.1"/>
    <property type="molecule type" value="Genomic_DNA"/>
</dbReference>
<dbReference type="GO" id="GO:0046165">
    <property type="term" value="P:alcohol biosynthetic process"/>
    <property type="evidence" value="ECO:0007669"/>
    <property type="project" value="UniProtKB-ARBA"/>
</dbReference>
<dbReference type="STRING" id="1290391.M7UGI8"/>
<keyword evidence="3" id="KW-0460">Magnesium</keyword>